<dbReference type="RefSeq" id="WP_262399440.1">
    <property type="nucleotide sequence ID" value="NZ_JACRTB010000007.1"/>
</dbReference>
<evidence type="ECO:0000313" key="3">
    <source>
        <dbReference type="Proteomes" id="UP000658131"/>
    </source>
</evidence>
<evidence type="ECO:0008006" key="4">
    <source>
        <dbReference type="Google" id="ProtNLM"/>
    </source>
</evidence>
<evidence type="ECO:0000256" key="1">
    <source>
        <dbReference type="SAM" id="Phobius"/>
    </source>
</evidence>
<keyword evidence="3" id="KW-1185">Reference proteome</keyword>
<feature type="transmembrane region" description="Helical" evidence="1">
    <location>
        <begin position="6"/>
        <end position="23"/>
    </location>
</feature>
<proteinExistence type="predicted"/>
<reference evidence="2 3" key="1">
    <citation type="submission" date="2020-08" db="EMBL/GenBank/DDBJ databases">
        <title>Genome public.</title>
        <authorList>
            <person name="Liu C."/>
            <person name="Sun Q."/>
        </authorList>
    </citation>
    <scope>NUCLEOTIDE SEQUENCE [LARGE SCALE GENOMIC DNA]</scope>
    <source>
        <strain evidence="2 3">BX1</strain>
    </source>
</reference>
<protein>
    <recommendedName>
        <fullName evidence="4">FeoB-associated Cys-rich membrane protein</fullName>
    </recommendedName>
</protein>
<keyword evidence="1" id="KW-1133">Transmembrane helix</keyword>
<keyword evidence="1" id="KW-0812">Transmembrane</keyword>
<keyword evidence="1" id="KW-0472">Membrane</keyword>
<evidence type="ECO:0000313" key="2">
    <source>
        <dbReference type="EMBL" id="MBC8575871.1"/>
    </source>
</evidence>
<name>A0ABR7NHJ2_9FIRM</name>
<organism evidence="2 3">
    <name type="scientific">Yanshouia hominis</name>
    <dbReference type="NCBI Taxonomy" id="2763673"/>
    <lineage>
        <taxon>Bacteria</taxon>
        <taxon>Bacillati</taxon>
        <taxon>Bacillota</taxon>
        <taxon>Clostridia</taxon>
        <taxon>Eubacteriales</taxon>
        <taxon>Oscillospiraceae</taxon>
        <taxon>Yanshouia</taxon>
    </lineage>
</organism>
<comment type="caution">
    <text evidence="2">The sequence shown here is derived from an EMBL/GenBank/DDBJ whole genome shotgun (WGS) entry which is preliminary data.</text>
</comment>
<dbReference type="Proteomes" id="UP000658131">
    <property type="component" value="Unassembled WGS sequence"/>
</dbReference>
<accession>A0ABR7NHJ2</accession>
<dbReference type="EMBL" id="JACRTB010000007">
    <property type="protein sequence ID" value="MBC8575871.1"/>
    <property type="molecule type" value="Genomic_DNA"/>
</dbReference>
<sequence>MLTKLLLIAAAAAVLIGALIIYGRRSKNQTPMMNGGCHGDCAHCASRCEDEKKK</sequence>
<gene>
    <name evidence="2" type="ORF">H8717_05525</name>
</gene>